<dbReference type="Pfam" id="PF00168">
    <property type="entry name" value="C2"/>
    <property type="match status" value="2"/>
</dbReference>
<dbReference type="Pfam" id="PF22901">
    <property type="entry name" value="dsrm_Ferlin"/>
    <property type="match status" value="1"/>
</dbReference>
<protein>
    <recommendedName>
        <fullName evidence="7">C2 domain-containing protein</fullName>
    </recommendedName>
</protein>
<comment type="subcellular location">
    <subcellularLocation>
        <location evidence="1">Membrane</location>
        <topology evidence="1">Single-pass membrane protein</topology>
    </subcellularLocation>
</comment>
<dbReference type="GO" id="GO:0016020">
    <property type="term" value="C:membrane"/>
    <property type="evidence" value="ECO:0007669"/>
    <property type="project" value="UniProtKB-SubCell"/>
</dbReference>
<keyword evidence="2 6" id="KW-0812">Transmembrane</keyword>
<dbReference type="InterPro" id="IPR037721">
    <property type="entry name" value="Ferlin"/>
</dbReference>
<dbReference type="InterPro" id="IPR055072">
    <property type="entry name" value="Ferlin_DSRM"/>
</dbReference>
<evidence type="ECO:0000256" key="1">
    <source>
        <dbReference type="ARBA" id="ARBA00004167"/>
    </source>
</evidence>
<reference evidence="8 9" key="1">
    <citation type="submission" date="2024-11" db="EMBL/GenBank/DDBJ databases">
        <title>Adaptive evolution of stress response genes in parasites aligns with host niche diversity.</title>
        <authorList>
            <person name="Hahn C."/>
            <person name="Resl P."/>
        </authorList>
    </citation>
    <scope>NUCLEOTIDE SEQUENCE [LARGE SCALE GENOMIC DNA]</scope>
    <source>
        <strain evidence="8">EGGRZ-B1_66</strain>
        <tissue evidence="8">Body</tissue>
    </source>
</reference>
<dbReference type="PANTHER" id="PTHR12546">
    <property type="entry name" value="FER-1-LIKE"/>
    <property type="match status" value="1"/>
</dbReference>
<evidence type="ECO:0000313" key="8">
    <source>
        <dbReference type="EMBL" id="KAL3317880.1"/>
    </source>
</evidence>
<comment type="caution">
    <text evidence="8">The sequence shown here is derived from an EMBL/GenBank/DDBJ whole genome shotgun (WGS) entry which is preliminary data.</text>
</comment>
<evidence type="ECO:0000256" key="3">
    <source>
        <dbReference type="ARBA" id="ARBA00022737"/>
    </source>
</evidence>
<dbReference type="EMBL" id="JBJKFK010000314">
    <property type="protein sequence ID" value="KAL3317880.1"/>
    <property type="molecule type" value="Genomic_DNA"/>
</dbReference>
<dbReference type="AlphaFoldDB" id="A0ABD2QEA2"/>
<sequence>MSKSETEIDLEDRILTKYRATCGLASSYCLSGPCQWRDQQTPSEILAAFCTRNRIGEPFYDLENTTYKSPICRVGLRTFVLTKLEKGVPANPHFGPPKERLALYVLNSLNLVKEHVEVRTLNSSLQPGISQGKVDMWVDIFPTELGEPGPPVDINLRKPKEFELRVIIWNTTDVILQETSITGEKMSDIYVKAWISGIDERQSTDVHYRSLDGDGNFNWRFIFPFQFIPAENEITFKKKDSIFSLDATEIRLPPILIVQVWDNDKFSADDFLGTLELNLSELVTPAKQSKKCNQEMVDPTNKKRKMINLFECKRAYGFWPFINDETGDAELTVSLYPPPNFLRCKSLSRKGFISISGPLCTVGVAIWFMWFLA</sequence>
<evidence type="ECO:0000256" key="4">
    <source>
        <dbReference type="ARBA" id="ARBA00022989"/>
    </source>
</evidence>
<evidence type="ECO:0000259" key="7">
    <source>
        <dbReference type="PROSITE" id="PS50004"/>
    </source>
</evidence>
<gene>
    <name evidence="8" type="ORF">Ciccas_003457</name>
</gene>
<accession>A0ABD2QEA2</accession>
<dbReference type="InterPro" id="IPR035892">
    <property type="entry name" value="C2_domain_sf"/>
</dbReference>
<dbReference type="CDD" id="cd08374">
    <property type="entry name" value="C2F_Ferlin"/>
    <property type="match status" value="1"/>
</dbReference>
<dbReference type="PROSITE" id="PS50004">
    <property type="entry name" value="C2"/>
    <property type="match status" value="1"/>
</dbReference>
<feature type="transmembrane region" description="Helical" evidence="6">
    <location>
        <begin position="352"/>
        <end position="372"/>
    </location>
</feature>
<proteinExistence type="predicted"/>
<dbReference type="Gene3D" id="2.60.40.150">
    <property type="entry name" value="C2 domain"/>
    <property type="match status" value="1"/>
</dbReference>
<name>A0ABD2QEA2_9PLAT</name>
<keyword evidence="9" id="KW-1185">Reference proteome</keyword>
<evidence type="ECO:0000256" key="2">
    <source>
        <dbReference type="ARBA" id="ARBA00022692"/>
    </source>
</evidence>
<organism evidence="8 9">
    <name type="scientific">Cichlidogyrus casuarinus</name>
    <dbReference type="NCBI Taxonomy" id="1844966"/>
    <lineage>
        <taxon>Eukaryota</taxon>
        <taxon>Metazoa</taxon>
        <taxon>Spiralia</taxon>
        <taxon>Lophotrochozoa</taxon>
        <taxon>Platyhelminthes</taxon>
        <taxon>Monogenea</taxon>
        <taxon>Monopisthocotylea</taxon>
        <taxon>Dactylogyridea</taxon>
        <taxon>Ancyrocephalidae</taxon>
        <taxon>Cichlidogyrus</taxon>
    </lineage>
</organism>
<feature type="domain" description="C2" evidence="7">
    <location>
        <begin position="144"/>
        <end position="292"/>
    </location>
</feature>
<dbReference type="Proteomes" id="UP001626550">
    <property type="component" value="Unassembled WGS sequence"/>
</dbReference>
<evidence type="ECO:0000313" key="9">
    <source>
        <dbReference type="Proteomes" id="UP001626550"/>
    </source>
</evidence>
<dbReference type="InterPro" id="IPR000008">
    <property type="entry name" value="C2_dom"/>
</dbReference>
<dbReference type="PANTHER" id="PTHR12546:SF33">
    <property type="entry name" value="SPERM VESICLE FUSION PROTEIN FER-1"/>
    <property type="match status" value="1"/>
</dbReference>
<keyword evidence="3" id="KW-0677">Repeat</keyword>
<evidence type="ECO:0000256" key="6">
    <source>
        <dbReference type="SAM" id="Phobius"/>
    </source>
</evidence>
<dbReference type="SUPFAM" id="SSF49562">
    <property type="entry name" value="C2 domain (Calcium/lipid-binding domain, CaLB)"/>
    <property type="match status" value="1"/>
</dbReference>
<keyword evidence="4 6" id="KW-1133">Transmembrane helix</keyword>
<keyword evidence="5 6" id="KW-0472">Membrane</keyword>
<dbReference type="InterPro" id="IPR037725">
    <property type="entry name" value="C2F_Ferlin"/>
</dbReference>
<evidence type="ECO:0000256" key="5">
    <source>
        <dbReference type="ARBA" id="ARBA00023136"/>
    </source>
</evidence>